<accession>A0A0U3PBX0</accession>
<gene>
    <name evidence="1" type="ORF">AU252_12210</name>
</gene>
<dbReference type="Proteomes" id="UP000065151">
    <property type="component" value="Chromosome"/>
</dbReference>
<organism evidence="1">
    <name type="scientific">Pseudarthrobacter sulfonivorans</name>
    <dbReference type="NCBI Taxonomy" id="121292"/>
    <lineage>
        <taxon>Bacteria</taxon>
        <taxon>Bacillati</taxon>
        <taxon>Actinomycetota</taxon>
        <taxon>Actinomycetes</taxon>
        <taxon>Micrococcales</taxon>
        <taxon>Micrococcaceae</taxon>
        <taxon>Pseudarthrobacter</taxon>
    </lineage>
</organism>
<dbReference type="KEGG" id="psul:AU252_12210"/>
<name>A0A0U3PBX0_9MICC</name>
<protein>
    <submittedName>
        <fullName evidence="1">Uncharacterized protein</fullName>
    </submittedName>
</protein>
<proteinExistence type="predicted"/>
<evidence type="ECO:0000313" key="2">
    <source>
        <dbReference type="Proteomes" id="UP000065151"/>
    </source>
</evidence>
<evidence type="ECO:0000313" key="1">
    <source>
        <dbReference type="EMBL" id="ALV41827.1"/>
    </source>
</evidence>
<dbReference type="AlphaFoldDB" id="A0A0U3PBX0"/>
<reference evidence="1 2" key="1">
    <citation type="submission" date="2015-12" db="EMBL/GenBank/DDBJ databases">
        <authorList>
            <person name="Shamseldin A."/>
            <person name="Moawad H."/>
            <person name="Abd El-Rahim W.M."/>
            <person name="Sadowsky M.J."/>
        </authorList>
    </citation>
    <scope>NUCLEOTIDE SEQUENCE [LARGE SCALE GENOMIC DNA]</scope>
    <source>
        <strain evidence="1 2">Ar51</strain>
    </source>
</reference>
<sequence>MGTMDSKYVRYQAGIANGRGRYPGLFNLANGLANGGRLSTQDWASWRRSNDHYDAAYLNPSTVDRSIYDHAINPTAEAWFKCTAVHLLVRVEFYTDLLSRYDVEWQVLHSNDPGRLLYEDDVQIIVAPHERE</sequence>
<dbReference type="EMBL" id="CP013747">
    <property type="protein sequence ID" value="ALV41827.1"/>
    <property type="molecule type" value="Genomic_DNA"/>
</dbReference>